<dbReference type="KEGG" id="thig:FE785_03925"/>
<evidence type="ECO:0000313" key="1">
    <source>
        <dbReference type="EMBL" id="QCU89848.1"/>
    </source>
</evidence>
<organism evidence="1 2">
    <name type="scientific">Thiomicrorhabdus sediminis</name>
    <dbReference type="NCBI Taxonomy" id="2580412"/>
    <lineage>
        <taxon>Bacteria</taxon>
        <taxon>Pseudomonadati</taxon>
        <taxon>Pseudomonadota</taxon>
        <taxon>Gammaproteobacteria</taxon>
        <taxon>Thiotrichales</taxon>
        <taxon>Piscirickettsiaceae</taxon>
        <taxon>Thiomicrorhabdus</taxon>
    </lineage>
</organism>
<protein>
    <submittedName>
        <fullName evidence="1">Uncharacterized protein</fullName>
    </submittedName>
</protein>
<sequence length="73" mass="8362">MTMHTQQIFTSLIKSTLILSLLFSSSIALSGCFKSDLKKCIDKQSYLWDNTQNPAHKNKAYWDAVAACKEKYR</sequence>
<reference evidence="1 2" key="1">
    <citation type="submission" date="2019-05" db="EMBL/GenBank/DDBJ databases">
        <title>Thiomicrorhabdus sediminis sp. nov, a novel sulfur-oxidizing bacterium isolated from coastal sediment.</title>
        <authorList>
            <person name="Liu X."/>
        </authorList>
    </citation>
    <scope>NUCLEOTIDE SEQUENCE [LARGE SCALE GENOMIC DNA]</scope>
    <source>
        <strain evidence="1 2">G1</strain>
    </source>
</reference>
<accession>A0A4P9K4K7</accession>
<dbReference type="RefSeq" id="WP_138564525.1">
    <property type="nucleotide sequence ID" value="NZ_CP040602.1"/>
</dbReference>
<proteinExistence type="predicted"/>
<gene>
    <name evidence="1" type="ORF">FE785_03925</name>
</gene>
<keyword evidence="2" id="KW-1185">Reference proteome</keyword>
<dbReference type="EMBL" id="CP040602">
    <property type="protein sequence ID" value="QCU89848.1"/>
    <property type="molecule type" value="Genomic_DNA"/>
</dbReference>
<name>A0A4P9K4K7_9GAMM</name>
<dbReference type="Proteomes" id="UP000304864">
    <property type="component" value="Chromosome"/>
</dbReference>
<dbReference type="AlphaFoldDB" id="A0A4P9K4K7"/>
<dbReference type="OrthoDB" id="5612770at2"/>
<evidence type="ECO:0000313" key="2">
    <source>
        <dbReference type="Proteomes" id="UP000304864"/>
    </source>
</evidence>